<sequence length="280" mass="29741">MSLTISLCDETRLKAEVAALVGQSSSANRPELSAAPGILLPLLSLYVALLSSDASPDCTHPPCRDMLVAAPIQPRTGAGVGSGACEGQTGTTACKMRVSLPAISNVPRIVENRHEVPQVQPKTGGVKERLVQLQRCMRSLQDTGGPWSPGGQENNSLGAILALMAAVLTECDLHCHSQALGVMAKRLVFNQKLPAFHWAQYFVAQYFVVTRAQVVSCCGVTDLFDIKFSFGSMTSGDGVKQAAVSAEVVFNWRSQSINGDSAHEFDKPGPALSATVYVLL</sequence>
<organism evidence="1 2">
    <name type="scientific">Liparis tanakae</name>
    <name type="common">Tanaka's snailfish</name>
    <dbReference type="NCBI Taxonomy" id="230148"/>
    <lineage>
        <taxon>Eukaryota</taxon>
        <taxon>Metazoa</taxon>
        <taxon>Chordata</taxon>
        <taxon>Craniata</taxon>
        <taxon>Vertebrata</taxon>
        <taxon>Euteleostomi</taxon>
        <taxon>Actinopterygii</taxon>
        <taxon>Neopterygii</taxon>
        <taxon>Teleostei</taxon>
        <taxon>Neoteleostei</taxon>
        <taxon>Acanthomorphata</taxon>
        <taxon>Eupercaria</taxon>
        <taxon>Perciformes</taxon>
        <taxon>Cottioidei</taxon>
        <taxon>Cottales</taxon>
        <taxon>Liparidae</taxon>
        <taxon>Liparis</taxon>
    </lineage>
</organism>
<reference evidence="1 2" key="1">
    <citation type="submission" date="2019-03" db="EMBL/GenBank/DDBJ databases">
        <title>First draft genome of Liparis tanakae, snailfish: a comprehensive survey of snailfish specific genes.</title>
        <authorList>
            <person name="Kim W."/>
            <person name="Song I."/>
            <person name="Jeong J.-H."/>
            <person name="Kim D."/>
            <person name="Kim S."/>
            <person name="Ryu S."/>
            <person name="Song J.Y."/>
            <person name="Lee S.K."/>
        </authorList>
    </citation>
    <scope>NUCLEOTIDE SEQUENCE [LARGE SCALE GENOMIC DNA]</scope>
    <source>
        <tissue evidence="1">Muscle</tissue>
    </source>
</reference>
<proteinExistence type="predicted"/>
<dbReference type="OrthoDB" id="6514358at2759"/>
<protein>
    <submittedName>
        <fullName evidence="1">Uncharacterized protein</fullName>
    </submittedName>
</protein>
<dbReference type="Proteomes" id="UP000314294">
    <property type="component" value="Unassembled WGS sequence"/>
</dbReference>
<evidence type="ECO:0000313" key="1">
    <source>
        <dbReference type="EMBL" id="TNN59748.1"/>
    </source>
</evidence>
<comment type="caution">
    <text evidence="1">The sequence shown here is derived from an EMBL/GenBank/DDBJ whole genome shotgun (WGS) entry which is preliminary data.</text>
</comment>
<accession>A0A4Z2H1L3</accession>
<dbReference type="AlphaFoldDB" id="A0A4Z2H1L3"/>
<keyword evidence="2" id="KW-1185">Reference proteome</keyword>
<gene>
    <name evidence="1" type="ORF">EYF80_030021</name>
</gene>
<evidence type="ECO:0000313" key="2">
    <source>
        <dbReference type="Proteomes" id="UP000314294"/>
    </source>
</evidence>
<dbReference type="EMBL" id="SRLO01000349">
    <property type="protein sequence ID" value="TNN59748.1"/>
    <property type="molecule type" value="Genomic_DNA"/>
</dbReference>
<name>A0A4Z2H1L3_9TELE</name>